<feature type="region of interest" description="Disordered" evidence="1">
    <location>
        <begin position="94"/>
        <end position="116"/>
    </location>
</feature>
<feature type="compositionally biased region" description="Polar residues" evidence="1">
    <location>
        <begin position="375"/>
        <end position="386"/>
    </location>
</feature>
<feature type="non-terminal residue" evidence="2">
    <location>
        <position position="502"/>
    </location>
</feature>
<accession>X8JHY6</accession>
<comment type="caution">
    <text evidence="2">The sequence shown here is derived from an EMBL/GenBank/DDBJ whole genome shotgun (WGS) entry which is preliminary data.</text>
</comment>
<proteinExistence type="predicted"/>
<sequence length="502" mass="52461">MSTVPAVSVAVPTTNGGNQEEDRPPFQITYAPKPMGTPGRKPPRGYNLQEILRQADEFEIFRPDGYWPLRAFVYGSLKSSSEKFKRLRKTLALSGSNTTPSNSTVADGLGNEPDAEPAQPLAVQVEVEVEAEVEVEVETATDYAVAINNVSDDDDTEQLVNELSSMSIDPGVNPGNISMHDDSLDDQPAPGPFFLQEMTASTAGSVTAASTQTLQLQGVLQSLAQLSNAERMQLLIGMQNMIAPSGSLSPISFTPIHSAALAHPSLLPSVPVTALAVSIPVSVHAPTPASVAVSTLASAGATRVTIPTHAVHTRAVSSVPAPPLISAPADTLQLNPKRRVNAVPVLANQPPTRVLLLSSVSPPIQPFDDDGTLSDAPSATLSNQPVLSDDENRPSRATKTTARNTRSATGTTRGREGSRGTGRGTPLGTESEHTVSEPVKGVGRGKKGTGGRGASASASTRGGRGRGRGRSQGNGNAPPEHIEESQEASMVRATGARRTRKS</sequence>
<evidence type="ECO:0000313" key="2">
    <source>
        <dbReference type="EMBL" id="EUC62866.1"/>
    </source>
</evidence>
<feature type="region of interest" description="Disordered" evidence="1">
    <location>
        <begin position="366"/>
        <end position="502"/>
    </location>
</feature>
<feature type="compositionally biased region" description="Low complexity" evidence="1">
    <location>
        <begin position="1"/>
        <end position="14"/>
    </location>
</feature>
<protein>
    <submittedName>
        <fullName evidence="2">Uncharacterized protein</fullName>
    </submittedName>
</protein>
<dbReference type="EMBL" id="JATN01000317">
    <property type="protein sequence ID" value="EUC62866.1"/>
    <property type="molecule type" value="Genomic_DNA"/>
</dbReference>
<dbReference type="AlphaFoldDB" id="X8JHY6"/>
<evidence type="ECO:0000256" key="1">
    <source>
        <dbReference type="SAM" id="MobiDB-lite"/>
    </source>
</evidence>
<reference evidence="3" key="1">
    <citation type="journal article" date="2014" name="Genome Announc.">
        <title>Draft genome sequence of the plant-pathogenic soil fungus Rhizoctonia solani anastomosis group 3 strain Rhs1AP.</title>
        <authorList>
            <person name="Cubeta M.A."/>
            <person name="Thomas E."/>
            <person name="Dean R.A."/>
            <person name="Jabaji S."/>
            <person name="Neate S.M."/>
            <person name="Tavantzis S."/>
            <person name="Toda T."/>
            <person name="Vilgalys R."/>
            <person name="Bharathan N."/>
            <person name="Fedorova-Abrams N."/>
            <person name="Pakala S.B."/>
            <person name="Pakala S.M."/>
            <person name="Zafar N."/>
            <person name="Joardar V."/>
            <person name="Losada L."/>
            <person name="Nierman W.C."/>
        </authorList>
    </citation>
    <scope>NUCLEOTIDE SEQUENCE [LARGE SCALE GENOMIC DNA]</scope>
    <source>
        <strain evidence="3">AG-3</strain>
    </source>
</reference>
<feature type="region of interest" description="Disordered" evidence="1">
    <location>
        <begin position="1"/>
        <end position="41"/>
    </location>
</feature>
<organism evidence="2 3">
    <name type="scientific">Rhizoctonia solani AG-3 Rhs1AP</name>
    <dbReference type="NCBI Taxonomy" id="1086054"/>
    <lineage>
        <taxon>Eukaryota</taxon>
        <taxon>Fungi</taxon>
        <taxon>Dikarya</taxon>
        <taxon>Basidiomycota</taxon>
        <taxon>Agaricomycotina</taxon>
        <taxon>Agaricomycetes</taxon>
        <taxon>Cantharellales</taxon>
        <taxon>Ceratobasidiaceae</taxon>
        <taxon>Rhizoctonia</taxon>
    </lineage>
</organism>
<evidence type="ECO:0000313" key="3">
    <source>
        <dbReference type="Proteomes" id="UP000030108"/>
    </source>
</evidence>
<dbReference type="OrthoDB" id="3247826at2759"/>
<gene>
    <name evidence="2" type="ORF">RSOL_460450</name>
</gene>
<feature type="compositionally biased region" description="Low complexity" evidence="1">
    <location>
        <begin position="400"/>
        <end position="412"/>
    </location>
</feature>
<feature type="compositionally biased region" description="Polar residues" evidence="1">
    <location>
        <begin position="94"/>
        <end position="105"/>
    </location>
</feature>
<dbReference type="Proteomes" id="UP000030108">
    <property type="component" value="Unassembled WGS sequence"/>
</dbReference>
<name>X8JHY6_9AGAM</name>